<evidence type="ECO:0000256" key="1">
    <source>
        <dbReference type="ARBA" id="ARBA00001938"/>
    </source>
</evidence>
<dbReference type="Proteomes" id="UP000292424">
    <property type="component" value="Chromosome"/>
</dbReference>
<proteinExistence type="inferred from homology"/>
<organism evidence="10 11">
    <name type="scientific">Rhizosphaericola mali</name>
    <dbReference type="NCBI Taxonomy" id="2545455"/>
    <lineage>
        <taxon>Bacteria</taxon>
        <taxon>Pseudomonadati</taxon>
        <taxon>Bacteroidota</taxon>
        <taxon>Chitinophagia</taxon>
        <taxon>Chitinophagales</taxon>
        <taxon>Chitinophagaceae</taxon>
        <taxon>Rhizosphaericola</taxon>
    </lineage>
</organism>
<comment type="similarity">
    <text evidence="2 7">Belongs to the 2-oxoacid dehydrogenase family.</text>
</comment>
<dbReference type="PROSITE" id="PS00189">
    <property type="entry name" value="LIPOYL"/>
    <property type="match status" value="1"/>
</dbReference>
<dbReference type="RefSeq" id="WP_131328378.1">
    <property type="nucleotide sequence ID" value="NZ_CP044016.1"/>
</dbReference>
<dbReference type="CDD" id="cd06849">
    <property type="entry name" value="lipoyl_domain"/>
    <property type="match status" value="1"/>
</dbReference>
<feature type="domain" description="Peripheral subunit-binding (PSBD)" evidence="9">
    <location>
        <begin position="137"/>
        <end position="177"/>
    </location>
</feature>
<gene>
    <name evidence="10" type="ORF">E0W69_002085</name>
</gene>
<protein>
    <recommendedName>
        <fullName evidence="7">Dihydrolipoamide acetyltransferase component of pyruvate dehydrogenase complex</fullName>
        <ecNumber evidence="7">2.3.1.-</ecNumber>
    </recommendedName>
</protein>
<dbReference type="InterPro" id="IPR023213">
    <property type="entry name" value="CAT-like_dom_sf"/>
</dbReference>
<dbReference type="PROSITE" id="PS50968">
    <property type="entry name" value="BIOTINYL_LIPOYL"/>
    <property type="match status" value="1"/>
</dbReference>
<evidence type="ECO:0000313" key="11">
    <source>
        <dbReference type="Proteomes" id="UP000292424"/>
    </source>
</evidence>
<feature type="domain" description="Lipoyl-binding" evidence="8">
    <location>
        <begin position="3"/>
        <end position="78"/>
    </location>
</feature>
<dbReference type="Gene3D" id="3.30.559.10">
    <property type="entry name" value="Chloramphenicol acetyltransferase-like domain"/>
    <property type="match status" value="1"/>
</dbReference>
<dbReference type="FunFam" id="3.30.559.10:FF:000007">
    <property type="entry name" value="Dihydrolipoamide acetyltransferase component of pyruvate dehydrogenase complex"/>
    <property type="match status" value="1"/>
</dbReference>
<evidence type="ECO:0000313" key="10">
    <source>
        <dbReference type="EMBL" id="QES87501.1"/>
    </source>
</evidence>
<dbReference type="GO" id="GO:0031405">
    <property type="term" value="F:lipoic acid binding"/>
    <property type="evidence" value="ECO:0007669"/>
    <property type="project" value="TreeGrafter"/>
</dbReference>
<dbReference type="InterPro" id="IPR011053">
    <property type="entry name" value="Single_hybrid_motif"/>
</dbReference>
<dbReference type="AlphaFoldDB" id="A0A5P2G7K4"/>
<dbReference type="Gene3D" id="2.40.50.100">
    <property type="match status" value="1"/>
</dbReference>
<comment type="subunit">
    <text evidence="3">Forms a 24-polypeptide structural core with octahedral symmetry.</text>
</comment>
<dbReference type="KEGG" id="arac:E0W69_002085"/>
<dbReference type="EC" id="2.3.1.-" evidence="7"/>
<evidence type="ECO:0000256" key="5">
    <source>
        <dbReference type="ARBA" id="ARBA00022823"/>
    </source>
</evidence>
<dbReference type="OrthoDB" id="9805770at2"/>
<evidence type="ECO:0000256" key="3">
    <source>
        <dbReference type="ARBA" id="ARBA00011484"/>
    </source>
</evidence>
<comment type="cofactor">
    <cofactor evidence="1 7">
        <name>(R)-lipoate</name>
        <dbReference type="ChEBI" id="CHEBI:83088"/>
    </cofactor>
</comment>
<dbReference type="Pfam" id="PF00198">
    <property type="entry name" value="2-oxoacid_dh"/>
    <property type="match status" value="1"/>
</dbReference>
<dbReference type="InterPro" id="IPR001078">
    <property type="entry name" value="2-oxoacid_DH_actylTfrase"/>
</dbReference>
<dbReference type="Pfam" id="PF02817">
    <property type="entry name" value="E3_binding"/>
    <property type="match status" value="1"/>
</dbReference>
<dbReference type="EMBL" id="CP044016">
    <property type="protein sequence ID" value="QES87501.1"/>
    <property type="molecule type" value="Genomic_DNA"/>
</dbReference>
<dbReference type="InterPro" id="IPR036625">
    <property type="entry name" value="E3-bd_dom_sf"/>
</dbReference>
<dbReference type="SUPFAM" id="SSF47005">
    <property type="entry name" value="Peripheral subunit-binding domain of 2-oxo acid dehydrogenase complex"/>
    <property type="match status" value="1"/>
</dbReference>
<dbReference type="Gene3D" id="4.10.320.10">
    <property type="entry name" value="E3-binding domain"/>
    <property type="match status" value="1"/>
</dbReference>
<dbReference type="InterPro" id="IPR000089">
    <property type="entry name" value="Biotin_lipoyl"/>
</dbReference>
<dbReference type="SUPFAM" id="SSF51230">
    <property type="entry name" value="Single hybrid motif"/>
    <property type="match status" value="1"/>
</dbReference>
<dbReference type="SUPFAM" id="SSF52777">
    <property type="entry name" value="CoA-dependent acyltransferases"/>
    <property type="match status" value="1"/>
</dbReference>
<keyword evidence="11" id="KW-1185">Reference proteome</keyword>
<dbReference type="InterPro" id="IPR003016">
    <property type="entry name" value="2-oxoA_DH_lipoyl-BS"/>
</dbReference>
<dbReference type="Pfam" id="PF00364">
    <property type="entry name" value="Biotin_lipoyl"/>
    <property type="match status" value="1"/>
</dbReference>
<dbReference type="GO" id="GO:0005737">
    <property type="term" value="C:cytoplasm"/>
    <property type="evidence" value="ECO:0007669"/>
    <property type="project" value="TreeGrafter"/>
</dbReference>
<dbReference type="PANTHER" id="PTHR43178:SF5">
    <property type="entry name" value="LIPOAMIDE ACYLTRANSFERASE COMPONENT OF BRANCHED-CHAIN ALPHA-KETO ACID DEHYDROGENASE COMPLEX, MITOCHONDRIAL"/>
    <property type="match status" value="1"/>
</dbReference>
<dbReference type="InterPro" id="IPR004167">
    <property type="entry name" value="PSBD"/>
</dbReference>
<evidence type="ECO:0000256" key="6">
    <source>
        <dbReference type="ARBA" id="ARBA00023315"/>
    </source>
</evidence>
<evidence type="ECO:0000256" key="2">
    <source>
        <dbReference type="ARBA" id="ARBA00007317"/>
    </source>
</evidence>
<sequence length="448" mass="49213">MAIQDILLPSLGEGITDATILKWLKQPGDLVQEEEVILEIATDKVDSEVPAPVTGILKETFFSENQVAPVGSIIATIETEQSAENQEVKPLETIIESAPKEEITENVDIPYLPQTNDFSKSEGAQVNGNSDKTNNGFYSPLVLNIARTEGISYQELEKIAGTGKDNRVSKNDLLAYVAAKKSNNVPTLEPKIVQQEAATVQEVRKFENSTPSNNVEIVEMDRMRKLIAHHMKESQNTSATVTSFEEADVTKIVQWRNKVKVNFEKQENTKITFTPIFMDCVIKALKKYPMLNSSVDGDNIILKKDINLGMATALPSGNLIVPVIKNASYLNLAGLSRAVNDLADNARKNKLKPSDTQDGTFTITNVGSFGSLTGTPIINQPQVAILAIGTIKKKPVVIESETGDTIGIRHIMMLSLSYDHRIIDGALGSTFLHEIVKEMENWDSAKAY</sequence>
<keyword evidence="5 7" id="KW-0450">Lipoyl</keyword>
<evidence type="ECO:0000259" key="9">
    <source>
        <dbReference type="PROSITE" id="PS51826"/>
    </source>
</evidence>
<evidence type="ECO:0000259" key="8">
    <source>
        <dbReference type="PROSITE" id="PS50968"/>
    </source>
</evidence>
<reference evidence="10 11" key="1">
    <citation type="submission" date="2019-09" db="EMBL/GenBank/DDBJ databases">
        <title>Complete genome sequence of Arachidicoccus sp. B3-10 isolated from apple orchard soil.</title>
        <authorList>
            <person name="Kim H.S."/>
            <person name="Han K.-I."/>
            <person name="Suh M.K."/>
            <person name="Lee K.C."/>
            <person name="Eom M.K."/>
            <person name="Kim J.-S."/>
            <person name="Kang S.W."/>
            <person name="Sin Y."/>
            <person name="Lee J.-S."/>
        </authorList>
    </citation>
    <scope>NUCLEOTIDE SEQUENCE [LARGE SCALE GENOMIC DNA]</scope>
    <source>
        <strain evidence="10 11">B3-10</strain>
    </source>
</reference>
<dbReference type="PANTHER" id="PTHR43178">
    <property type="entry name" value="DIHYDROLIPOAMIDE ACETYLTRANSFERASE COMPONENT OF PYRUVATE DEHYDROGENASE COMPLEX"/>
    <property type="match status" value="1"/>
</dbReference>
<evidence type="ECO:0000256" key="4">
    <source>
        <dbReference type="ARBA" id="ARBA00022679"/>
    </source>
</evidence>
<name>A0A5P2G7K4_9BACT</name>
<dbReference type="InterPro" id="IPR050743">
    <property type="entry name" value="2-oxoacid_DH_E2_comp"/>
</dbReference>
<keyword evidence="6 7" id="KW-0012">Acyltransferase</keyword>
<evidence type="ECO:0000256" key="7">
    <source>
        <dbReference type="RuleBase" id="RU003423"/>
    </source>
</evidence>
<dbReference type="GO" id="GO:0016407">
    <property type="term" value="F:acetyltransferase activity"/>
    <property type="evidence" value="ECO:0007669"/>
    <property type="project" value="TreeGrafter"/>
</dbReference>
<keyword evidence="4 7" id="KW-0808">Transferase</keyword>
<dbReference type="PROSITE" id="PS51826">
    <property type="entry name" value="PSBD"/>
    <property type="match status" value="1"/>
</dbReference>
<accession>A0A5P2G7K4</accession>